<dbReference type="GO" id="GO:0016787">
    <property type="term" value="F:hydrolase activity"/>
    <property type="evidence" value="ECO:0007669"/>
    <property type="project" value="UniProtKB-KW"/>
</dbReference>
<name>A0A975Q1F7_9SPHN</name>
<comment type="similarity">
    <text evidence="1">Belongs to the FAH family.</text>
</comment>
<dbReference type="AlphaFoldDB" id="A0A975Q1F7"/>
<dbReference type="InterPro" id="IPR011234">
    <property type="entry name" value="Fumarylacetoacetase-like_C"/>
</dbReference>
<feature type="domain" description="Fumarylacetoacetase-like C-terminal" evidence="3">
    <location>
        <begin position="25"/>
        <end position="206"/>
    </location>
</feature>
<dbReference type="GO" id="GO:0016853">
    <property type="term" value="F:isomerase activity"/>
    <property type="evidence" value="ECO:0007669"/>
    <property type="project" value="UniProtKB-ARBA"/>
</dbReference>
<dbReference type="GO" id="GO:0019752">
    <property type="term" value="P:carboxylic acid metabolic process"/>
    <property type="evidence" value="ECO:0007669"/>
    <property type="project" value="UniProtKB-ARBA"/>
</dbReference>
<dbReference type="Proteomes" id="UP000681425">
    <property type="component" value="Chromosome"/>
</dbReference>
<dbReference type="PANTHER" id="PTHR42796:SF4">
    <property type="entry name" value="FUMARYLACETOACETATE HYDROLASE DOMAIN-CONTAINING PROTEIN 2A"/>
    <property type="match status" value="1"/>
</dbReference>
<accession>A0A975Q1F7</accession>
<evidence type="ECO:0000256" key="1">
    <source>
        <dbReference type="ARBA" id="ARBA00010211"/>
    </source>
</evidence>
<organism evidence="4 5">
    <name type="scientific">Sphingobium phenoxybenzoativorans</name>
    <dbReference type="NCBI Taxonomy" id="1592790"/>
    <lineage>
        <taxon>Bacteria</taxon>
        <taxon>Pseudomonadati</taxon>
        <taxon>Pseudomonadota</taxon>
        <taxon>Alphaproteobacteria</taxon>
        <taxon>Sphingomonadales</taxon>
        <taxon>Sphingomonadaceae</taxon>
        <taxon>Sphingobium</taxon>
    </lineage>
</organism>
<keyword evidence="5" id="KW-1185">Reference proteome</keyword>
<dbReference type="EMBL" id="CP073910">
    <property type="protein sequence ID" value="QUT05621.1"/>
    <property type="molecule type" value="Genomic_DNA"/>
</dbReference>
<evidence type="ECO:0000313" key="4">
    <source>
        <dbReference type="EMBL" id="QUT05621.1"/>
    </source>
</evidence>
<dbReference type="FunFam" id="3.90.850.10:FF:000002">
    <property type="entry name" value="2-hydroxyhepta-2,4-diene-1,7-dioate isomerase"/>
    <property type="match status" value="1"/>
</dbReference>
<evidence type="ECO:0000259" key="3">
    <source>
        <dbReference type="Pfam" id="PF01557"/>
    </source>
</evidence>
<keyword evidence="4" id="KW-0378">Hydrolase</keyword>
<dbReference type="Gene3D" id="3.90.850.10">
    <property type="entry name" value="Fumarylacetoacetase-like, C-terminal domain"/>
    <property type="match status" value="1"/>
</dbReference>
<dbReference type="InterPro" id="IPR036663">
    <property type="entry name" value="Fumarylacetoacetase_C_sf"/>
</dbReference>
<dbReference type="InterPro" id="IPR051121">
    <property type="entry name" value="FAH"/>
</dbReference>
<gene>
    <name evidence="4" type="ORF">KFK14_22145</name>
</gene>
<evidence type="ECO:0000313" key="5">
    <source>
        <dbReference type="Proteomes" id="UP000681425"/>
    </source>
</evidence>
<sequence>MTRGWSPIRRRSPSQVGTTCTPKHKQFWFNKQTTCLSGPYDDIDPGVTEQLDYEVELGVVIGRTAKRVSEADARNHVFGYTVVNDVTARDWQFHSPSFTIGKSFDTHGPIGPWIVTADEIAEPHKLFLRCLVNGELRQNSDTSQLIYNIWQQIAYLSTAFTLEPGDLIATGTPEGVGIARTPPVFLKPGDVVRCEVEQIGFIENIVAEPTI</sequence>
<keyword evidence="2" id="KW-0479">Metal-binding</keyword>
<protein>
    <submittedName>
        <fullName evidence="4">Fumarylacetoacetate hydrolase family protein</fullName>
    </submittedName>
</protein>
<evidence type="ECO:0000256" key="2">
    <source>
        <dbReference type="ARBA" id="ARBA00022723"/>
    </source>
</evidence>
<proteinExistence type="inferred from homology"/>
<dbReference type="Pfam" id="PF01557">
    <property type="entry name" value="FAA_hydrolase"/>
    <property type="match status" value="1"/>
</dbReference>
<dbReference type="PANTHER" id="PTHR42796">
    <property type="entry name" value="FUMARYLACETOACETATE HYDROLASE DOMAIN-CONTAINING PROTEIN 2A-RELATED"/>
    <property type="match status" value="1"/>
</dbReference>
<dbReference type="GO" id="GO:0046872">
    <property type="term" value="F:metal ion binding"/>
    <property type="evidence" value="ECO:0007669"/>
    <property type="project" value="UniProtKB-KW"/>
</dbReference>
<reference evidence="4" key="1">
    <citation type="submission" date="2021-04" db="EMBL/GenBank/DDBJ databases">
        <title>Isolation of p-tert-butylphenol degrading bacteria Sphingobium phenoxybenzoativorans Tas13 from active sludge.</title>
        <authorList>
            <person name="Li Y."/>
        </authorList>
    </citation>
    <scope>NUCLEOTIDE SEQUENCE</scope>
    <source>
        <strain evidence="4">Tas13</strain>
    </source>
</reference>
<dbReference type="KEGG" id="spph:KFK14_22145"/>
<dbReference type="SUPFAM" id="SSF56529">
    <property type="entry name" value="FAH"/>
    <property type="match status" value="1"/>
</dbReference>